<sequence length="173" mass="18142">MSFSIRSAGVMALALAGTALAVPLQNAQAPLTADVPAGWEQRPYPNNLPGVMVVAPGNPPPAVLQLFYAPYQGKANDAKALKEFMGGVEGSMTGGGLATIKRLSDRPRTVGGVKGLERSYDLTLKANGAVVRLQLWYGVSARNLLSVQATTGPTSTAAQKAVFEKTLKSIKFK</sequence>
<reference evidence="2 3" key="1">
    <citation type="submission" date="2022-11" db="EMBL/GenBank/DDBJ databases">
        <title>Deinococcus ZS9-10, Low Temperature and Draught-tolerating, UV-resistant Bacteria from Continental Antarctica.</title>
        <authorList>
            <person name="Cheng L."/>
        </authorList>
    </citation>
    <scope>NUCLEOTIDE SEQUENCE [LARGE SCALE GENOMIC DNA]</scope>
    <source>
        <strain evidence="2 3">ZS9-10</strain>
    </source>
</reference>
<dbReference type="Proteomes" id="UP001276150">
    <property type="component" value="Unassembled WGS sequence"/>
</dbReference>
<dbReference type="Gene3D" id="3.40.1000.10">
    <property type="entry name" value="Mog1/PsbP, alpha/beta/alpha sandwich"/>
    <property type="match status" value="1"/>
</dbReference>
<evidence type="ECO:0008006" key="4">
    <source>
        <dbReference type="Google" id="ProtNLM"/>
    </source>
</evidence>
<protein>
    <recommendedName>
        <fullName evidence="4">DUF1795 domain-containing protein</fullName>
    </recommendedName>
</protein>
<comment type="caution">
    <text evidence="2">The sequence shown here is derived from an EMBL/GenBank/DDBJ whole genome shotgun (WGS) entry which is preliminary data.</text>
</comment>
<feature type="chain" id="PRO_5047180050" description="DUF1795 domain-containing protein" evidence="1">
    <location>
        <begin position="22"/>
        <end position="173"/>
    </location>
</feature>
<accession>A0ABU4DT81</accession>
<dbReference type="RefSeq" id="WP_317640926.1">
    <property type="nucleotide sequence ID" value="NZ_JAPMIV010000030.1"/>
</dbReference>
<gene>
    <name evidence="2" type="ORF">ORD21_13365</name>
</gene>
<keyword evidence="3" id="KW-1185">Reference proteome</keyword>
<keyword evidence="1" id="KW-0732">Signal</keyword>
<dbReference type="EMBL" id="JAPMIV010000030">
    <property type="protein sequence ID" value="MDV6375583.1"/>
    <property type="molecule type" value="Genomic_DNA"/>
</dbReference>
<proteinExistence type="predicted"/>
<evidence type="ECO:0000313" key="3">
    <source>
        <dbReference type="Proteomes" id="UP001276150"/>
    </source>
</evidence>
<feature type="signal peptide" evidence="1">
    <location>
        <begin position="1"/>
        <end position="21"/>
    </location>
</feature>
<name>A0ABU4DT81_9DEIO</name>
<evidence type="ECO:0000313" key="2">
    <source>
        <dbReference type="EMBL" id="MDV6375583.1"/>
    </source>
</evidence>
<evidence type="ECO:0000256" key="1">
    <source>
        <dbReference type="SAM" id="SignalP"/>
    </source>
</evidence>
<organism evidence="2 3">
    <name type="scientific">Deinococcus arenicola</name>
    <dbReference type="NCBI Taxonomy" id="2994950"/>
    <lineage>
        <taxon>Bacteria</taxon>
        <taxon>Thermotogati</taxon>
        <taxon>Deinococcota</taxon>
        <taxon>Deinococci</taxon>
        <taxon>Deinococcales</taxon>
        <taxon>Deinococcaceae</taxon>
        <taxon>Deinococcus</taxon>
    </lineage>
</organism>